<evidence type="ECO:0000313" key="2">
    <source>
        <dbReference type="EMBL" id="KID57457.1"/>
    </source>
</evidence>
<dbReference type="OrthoDB" id="34373at2"/>
<keyword evidence="1" id="KW-0812">Transmembrane</keyword>
<dbReference type="Pfam" id="PF03203">
    <property type="entry name" value="MerC"/>
    <property type="match status" value="1"/>
</dbReference>
<feature type="transmembrane region" description="Helical" evidence="1">
    <location>
        <begin position="46"/>
        <end position="64"/>
    </location>
</feature>
<dbReference type="EMBL" id="JWIC01000005">
    <property type="protein sequence ID" value="KID57457.1"/>
    <property type="molecule type" value="Genomic_DNA"/>
</dbReference>
<sequence>MLGSFQQTGDRVSIGLALLCLAHCLLLPLMVLALPFLATSFLKQEAFHQMLLVGVLLTSVLALYSGCKTHRKWQIFGGGIAGLVVLSIAALFGHDWFGEFGESILTVIGSLIVAYSHLINIKTCRSASCHN</sequence>
<evidence type="ECO:0000313" key="3">
    <source>
        <dbReference type="Proteomes" id="UP000031327"/>
    </source>
</evidence>
<comment type="caution">
    <text evidence="2">The sequence shown here is derived from an EMBL/GenBank/DDBJ whole genome shotgun (WGS) entry which is preliminary data.</text>
</comment>
<dbReference type="Proteomes" id="UP000031327">
    <property type="component" value="Unassembled WGS sequence"/>
</dbReference>
<feature type="transmembrane region" description="Helical" evidence="1">
    <location>
        <begin position="12"/>
        <end position="34"/>
    </location>
</feature>
<feature type="transmembrane region" description="Helical" evidence="1">
    <location>
        <begin position="103"/>
        <end position="121"/>
    </location>
</feature>
<feature type="transmembrane region" description="Helical" evidence="1">
    <location>
        <begin position="76"/>
        <end position="97"/>
    </location>
</feature>
<gene>
    <name evidence="2" type="ORF">JF50_09655</name>
</gene>
<name>A0A0C1QQX9_9GAMM</name>
<keyword evidence="1" id="KW-1133">Transmembrane helix</keyword>
<dbReference type="GO" id="GO:0015097">
    <property type="term" value="F:mercury ion transmembrane transporter activity"/>
    <property type="evidence" value="ECO:0007669"/>
    <property type="project" value="InterPro"/>
</dbReference>
<protein>
    <recommendedName>
        <fullName evidence="4">MerC domain-containing protein</fullName>
    </recommendedName>
</protein>
<organism evidence="2 3">
    <name type="scientific">Pseudoalteromonas luteoviolacea</name>
    <dbReference type="NCBI Taxonomy" id="43657"/>
    <lineage>
        <taxon>Bacteria</taxon>
        <taxon>Pseudomonadati</taxon>
        <taxon>Pseudomonadota</taxon>
        <taxon>Gammaproteobacteria</taxon>
        <taxon>Alteromonadales</taxon>
        <taxon>Pseudoalteromonadaceae</taxon>
        <taxon>Pseudoalteromonas</taxon>
    </lineage>
</organism>
<reference evidence="2 3" key="1">
    <citation type="submission" date="2014-12" db="EMBL/GenBank/DDBJ databases">
        <title>Draft Genome Sequence of Pseudoalteromonas luteoviolacea HI1.</title>
        <authorList>
            <person name="Asahina A.Y."/>
            <person name="Hadfield M.G."/>
        </authorList>
    </citation>
    <scope>NUCLEOTIDE SEQUENCE [LARGE SCALE GENOMIC DNA]</scope>
    <source>
        <strain evidence="2 3">HI1</strain>
    </source>
</reference>
<dbReference type="AlphaFoldDB" id="A0A0C1QQX9"/>
<evidence type="ECO:0000256" key="1">
    <source>
        <dbReference type="SAM" id="Phobius"/>
    </source>
</evidence>
<evidence type="ECO:0008006" key="4">
    <source>
        <dbReference type="Google" id="ProtNLM"/>
    </source>
</evidence>
<dbReference type="InterPro" id="IPR004891">
    <property type="entry name" value="Mercury-R_MerC"/>
</dbReference>
<proteinExistence type="predicted"/>
<dbReference type="GO" id="GO:0016020">
    <property type="term" value="C:membrane"/>
    <property type="evidence" value="ECO:0007669"/>
    <property type="project" value="InterPro"/>
</dbReference>
<accession>A0A0C1QQX9</accession>
<keyword evidence="1" id="KW-0472">Membrane</keyword>
<dbReference type="RefSeq" id="WP_039609228.1">
    <property type="nucleotide sequence ID" value="NZ_JWIC01000005.1"/>
</dbReference>